<feature type="compositionally biased region" description="Polar residues" evidence="2">
    <location>
        <begin position="257"/>
        <end position="266"/>
    </location>
</feature>
<dbReference type="InterPro" id="IPR032427">
    <property type="entry name" value="P22_portal"/>
</dbReference>
<evidence type="ECO:0008006" key="5">
    <source>
        <dbReference type="Google" id="ProtNLM"/>
    </source>
</evidence>
<keyword evidence="1" id="KW-0175">Coiled coil</keyword>
<feature type="region of interest" description="Disordered" evidence="2">
    <location>
        <begin position="760"/>
        <end position="783"/>
    </location>
</feature>
<evidence type="ECO:0000313" key="3">
    <source>
        <dbReference type="EMBL" id="MEY2250357.1"/>
    </source>
</evidence>
<sequence length="783" mass="88680">MPDFEFSPNRAYAPGENVVNVDEGATEEGSEQPAHILDRPEARKWHKKLMGWYYREREIQAENRMQMAVDHDFYDGDQWDFADAAELEERGQAPLVFNEVAPMVDWLIGTERRARVDWKVLPRTEDDVEMADVKTKVLKYVTDLNRSQFNRSRAFEDSVKVGIGWVDSGVRNDPTKDVIYDKYEDWRNVIHDSFSLEPDLSDARYIFRSRWTDEDVAMAMYPERADMLQRASMHDDQYSATQWTEDEFYYQGEVKGSHTSDTTGKFLSSGRGNLGGEPRKRVRLIEAQFRMPVSARVVSSGPFKGSFVEEWDNALNAVVMAFGGSITECVVMRMHVAVMTEEHLLALGPMPMRHNAFTLTPIWCYRRGRDRMPYGVVRRVRDLQMDLNKRASKALFTLSTNQIIAEDGAVDDINEAREEANMPDGVIIVKPNKKLELHRDSELAAGQVQMMTMDAQAIQKNAGISNENLGRQTNASSGEAIKARQMQGSVVTTQPFDNLRFAVQVQGEKLLSLVEQWYTEEKVIRLTGHRGALEWVKVNQPEQQPDGSVRYLNDITASLADFVVSEQDYSGTLRQVMFDALNQMAGRMPPDAAMRLLTIAMEYSDLPNNEAIADELRKLTGERDPNKPLTPEEQQQMQEQMQAQAEALQLQQQQARAALEEQVAKVREVNARAQKLEAEAEQLRTGGGNAELAQQMEGVAATVKRDADLELGQVQKQLAKAQADLANKTLQIKSDGDVRLQVARIEADSRERVAEIQAASRQRMDGMNKQLNQFEGRGNGIQD</sequence>
<accession>A0ABV4AYY1</accession>
<evidence type="ECO:0000256" key="2">
    <source>
        <dbReference type="SAM" id="MobiDB-lite"/>
    </source>
</evidence>
<dbReference type="Proteomes" id="UP001562178">
    <property type="component" value="Unassembled WGS sequence"/>
</dbReference>
<comment type="caution">
    <text evidence="3">The sequence shown here is derived from an EMBL/GenBank/DDBJ whole genome shotgun (WGS) entry which is preliminary data.</text>
</comment>
<feature type="coiled-coil region" evidence="1">
    <location>
        <begin position="633"/>
        <end position="731"/>
    </location>
</feature>
<protein>
    <recommendedName>
        <fullName evidence="5">Portal protein</fullName>
    </recommendedName>
</protein>
<evidence type="ECO:0000313" key="4">
    <source>
        <dbReference type="Proteomes" id="UP001562178"/>
    </source>
</evidence>
<gene>
    <name evidence="3" type="ORF">AB7A72_05035</name>
</gene>
<dbReference type="RefSeq" id="WP_369459208.1">
    <property type="nucleotide sequence ID" value="NZ_JBGBDC010000002.1"/>
</dbReference>
<dbReference type="EMBL" id="JBGBDC010000002">
    <property type="protein sequence ID" value="MEY2250357.1"/>
    <property type="molecule type" value="Genomic_DNA"/>
</dbReference>
<proteinExistence type="predicted"/>
<evidence type="ECO:0000256" key="1">
    <source>
        <dbReference type="SAM" id="Coils"/>
    </source>
</evidence>
<name>A0ABV4AYY1_9BURK</name>
<reference evidence="3 4" key="1">
    <citation type="journal article" date="2016" name="Int. J. Syst. Evol. Microbiol.">
        <title>Description of Comamonas sediminis sp. nov., isolated from lagoon sediments.</title>
        <authorList>
            <person name="Subhash Y."/>
            <person name="Bang J.J."/>
            <person name="You T.H."/>
            <person name="Lee S.S."/>
        </authorList>
    </citation>
    <scope>NUCLEOTIDE SEQUENCE [LARGE SCALE GENOMIC DNA]</scope>
    <source>
        <strain evidence="3 4">JCM 31169</strain>
    </source>
</reference>
<feature type="region of interest" description="Disordered" evidence="2">
    <location>
        <begin position="255"/>
        <end position="274"/>
    </location>
</feature>
<organism evidence="3 4">
    <name type="scientific">Comamonas sediminis</name>
    <dbReference type="NCBI Taxonomy" id="1783360"/>
    <lineage>
        <taxon>Bacteria</taxon>
        <taxon>Pseudomonadati</taxon>
        <taxon>Pseudomonadota</taxon>
        <taxon>Betaproteobacteria</taxon>
        <taxon>Burkholderiales</taxon>
        <taxon>Comamonadaceae</taxon>
        <taxon>Comamonas</taxon>
    </lineage>
</organism>
<dbReference type="Pfam" id="PF16510">
    <property type="entry name" value="P22_portal"/>
    <property type="match status" value="1"/>
</dbReference>
<keyword evidence="4" id="KW-1185">Reference proteome</keyword>